<proteinExistence type="predicted"/>
<dbReference type="GeneID" id="73338594"/>
<dbReference type="KEGG" id="clup:CLUP02_04573"/>
<reference evidence="1" key="1">
    <citation type="journal article" date="2021" name="Mol. Plant Microbe Interact.">
        <title>Complete Genome Sequence of the Plant-Pathogenic Fungus Colletotrichum lupini.</title>
        <authorList>
            <person name="Baroncelli R."/>
            <person name="Pensec F."/>
            <person name="Da Lio D."/>
            <person name="Boufleur T."/>
            <person name="Vicente I."/>
            <person name="Sarrocco S."/>
            <person name="Picot A."/>
            <person name="Baraldi E."/>
            <person name="Sukno S."/>
            <person name="Thon M."/>
            <person name="Le Floch G."/>
        </authorList>
    </citation>
    <scope>NUCLEOTIDE SEQUENCE</scope>
    <source>
        <strain evidence="1">IMI 504893</strain>
    </source>
</reference>
<gene>
    <name evidence="1" type="ORF">CLUP02_04573</name>
</gene>
<dbReference type="Proteomes" id="UP000830671">
    <property type="component" value="Chromosome 2"/>
</dbReference>
<sequence>MNYIRKNHNEENHLRGRSVVAASRYNPERLLPFKISLVHLNIMAFRKPVIWACLMRAIFDGGLQLRVRATTVQLCHMPPHVAYQVQSMICLSMRRWILLRDILQAREDEDKLVNLQRPDLSQSTFHFMLHHRPFRVSRWSTREAVRRPHLSEKTHTRTALLPTVVANHDVVRPKC</sequence>
<keyword evidence="2" id="KW-1185">Reference proteome</keyword>
<protein>
    <submittedName>
        <fullName evidence="1">Uncharacterized protein</fullName>
    </submittedName>
</protein>
<evidence type="ECO:0000313" key="1">
    <source>
        <dbReference type="EMBL" id="UQC79094.1"/>
    </source>
</evidence>
<accession>A0A9Q8SKM1</accession>
<organism evidence="1 2">
    <name type="scientific">Colletotrichum lupini</name>
    <dbReference type="NCBI Taxonomy" id="145971"/>
    <lineage>
        <taxon>Eukaryota</taxon>
        <taxon>Fungi</taxon>
        <taxon>Dikarya</taxon>
        <taxon>Ascomycota</taxon>
        <taxon>Pezizomycotina</taxon>
        <taxon>Sordariomycetes</taxon>
        <taxon>Hypocreomycetidae</taxon>
        <taxon>Glomerellales</taxon>
        <taxon>Glomerellaceae</taxon>
        <taxon>Colletotrichum</taxon>
        <taxon>Colletotrichum acutatum species complex</taxon>
    </lineage>
</organism>
<dbReference type="AlphaFoldDB" id="A0A9Q8SKM1"/>
<dbReference type="EMBL" id="CP019474">
    <property type="protein sequence ID" value="UQC79094.1"/>
    <property type="molecule type" value="Genomic_DNA"/>
</dbReference>
<evidence type="ECO:0000313" key="2">
    <source>
        <dbReference type="Proteomes" id="UP000830671"/>
    </source>
</evidence>
<dbReference type="RefSeq" id="XP_049140727.1">
    <property type="nucleotide sequence ID" value="XM_049283584.1"/>
</dbReference>
<name>A0A9Q8SKM1_9PEZI</name>